<proteinExistence type="predicted"/>
<comment type="caution">
    <text evidence="1">The sequence shown here is derived from an EMBL/GenBank/DDBJ whole genome shotgun (WGS) entry which is preliminary data.</text>
</comment>
<evidence type="ECO:0000313" key="2">
    <source>
        <dbReference type="Proteomes" id="UP000015348"/>
    </source>
</evidence>
<sequence>MTEIGRHTSKPLCQRMGISWQRAAITSASTSHYPEASPPTARRRRMLKDQLDKCPLKGDLPDGTCKYVGRAYREGYGTLCTQHDYRFRTYGDPYATPLSTRSKEPTYEEISNRRAAGDLNRNIWDCRMFARTFDRRCRRNRSGA</sequence>
<evidence type="ECO:0000313" key="1">
    <source>
        <dbReference type="EMBL" id="EOA06921.1"/>
    </source>
</evidence>
<reference evidence="1 2" key="1">
    <citation type="journal article" date="2013" name="Genome Announc.">
        <title>Draft Genome Sequences of Mycoplasma auris and Mycoplasma yeatsii, Two Species of the Ear Canal of Caprinae.</title>
        <authorList>
            <person name="Dordet-Frisoni E."/>
            <person name="Baranowski E."/>
            <person name="Barre A."/>
            <person name="Blanchard A."/>
            <person name="Breton M."/>
            <person name="Couture C."/>
            <person name="Dupuy V."/>
            <person name="Gaurivaud P."/>
            <person name="Jacob D."/>
            <person name="Lemaitre C."/>
            <person name="Manso-Silvan L."/>
            <person name="Nikolski M."/>
            <person name="Nouvel L.X."/>
            <person name="Poumarat F."/>
            <person name="Sirand-Pugnet P."/>
            <person name="Thebault P."/>
            <person name="Theil S."/>
            <person name="Thiaucourt F."/>
            <person name="Citti C."/>
            <person name="Tardy F."/>
        </authorList>
    </citation>
    <scope>NUCLEOTIDE SEQUENCE [LARGE SCALE GENOMIC DNA]</scope>
    <source>
        <strain evidence="1 2">13926</strain>
    </source>
</reference>
<name>S6G3B7_9MOLU</name>
<dbReference type="Proteomes" id="UP000015348">
    <property type="component" value="Unassembled WGS sequence"/>
</dbReference>
<gene>
    <name evidence="1" type="ORF">MYEA_7320</name>
</gene>
<protein>
    <submittedName>
        <fullName evidence="1">Uncharacterized protein</fullName>
    </submittedName>
</protein>
<dbReference type="EMBL" id="AORK01000042">
    <property type="protein sequence ID" value="EOA06921.1"/>
    <property type="molecule type" value="Genomic_DNA"/>
</dbReference>
<dbReference type="AlphaFoldDB" id="S6G3B7"/>
<accession>S6G3B7</accession>
<organism evidence="1 2">
    <name type="scientific">Mycoplasma yeatsii 13926</name>
    <dbReference type="NCBI Taxonomy" id="1188240"/>
    <lineage>
        <taxon>Bacteria</taxon>
        <taxon>Bacillati</taxon>
        <taxon>Mycoplasmatota</taxon>
        <taxon>Mollicutes</taxon>
        <taxon>Mycoplasmataceae</taxon>
        <taxon>Mycoplasma</taxon>
    </lineage>
</organism>